<dbReference type="PIRSF" id="PIRSF001021">
    <property type="entry name" value="Alph-amls_thrmst"/>
    <property type="match status" value="1"/>
</dbReference>
<dbReference type="NCBIfam" id="NF006968">
    <property type="entry name" value="PRK09441.1-1"/>
    <property type="match status" value="1"/>
</dbReference>
<evidence type="ECO:0000259" key="9">
    <source>
        <dbReference type="SMART" id="SM00642"/>
    </source>
</evidence>
<dbReference type="NCBIfam" id="NF006969">
    <property type="entry name" value="PRK09441.1-2"/>
    <property type="match status" value="1"/>
</dbReference>
<dbReference type="SMART" id="SM00642">
    <property type="entry name" value="Aamy"/>
    <property type="match status" value="1"/>
</dbReference>
<keyword evidence="8" id="KW-0106">Calcium</keyword>
<keyword evidence="3 8" id="KW-0479">Metal-binding</keyword>
<evidence type="ECO:0000313" key="11">
    <source>
        <dbReference type="Proteomes" id="UP001205035"/>
    </source>
</evidence>
<name>A0AAJ1CFD5_9BACT</name>
<comment type="similarity">
    <text evidence="2">Belongs to the glycosyl hydrolase 13 family.</text>
</comment>
<dbReference type="EMBL" id="JANGBQ010000016">
    <property type="protein sequence ID" value="MCQ5083468.1"/>
    <property type="molecule type" value="Genomic_DNA"/>
</dbReference>
<evidence type="ECO:0000256" key="4">
    <source>
        <dbReference type="ARBA" id="ARBA00022801"/>
    </source>
</evidence>
<dbReference type="Proteomes" id="UP001205035">
    <property type="component" value="Unassembled WGS sequence"/>
</dbReference>
<keyword evidence="5" id="KW-0119">Carbohydrate metabolism</keyword>
<keyword evidence="6 10" id="KW-0326">Glycosidase</keyword>
<dbReference type="PANTHER" id="PTHR43447">
    <property type="entry name" value="ALPHA-AMYLASE"/>
    <property type="match status" value="1"/>
</dbReference>
<evidence type="ECO:0000256" key="7">
    <source>
        <dbReference type="PIRSR" id="PIRSR001021-1"/>
    </source>
</evidence>
<evidence type="ECO:0000256" key="6">
    <source>
        <dbReference type="ARBA" id="ARBA00023295"/>
    </source>
</evidence>
<feature type="active site" description="Proton donor" evidence="7">
    <location>
        <position position="262"/>
    </location>
</feature>
<dbReference type="InterPro" id="IPR013780">
    <property type="entry name" value="Glyco_hydro_b"/>
</dbReference>
<feature type="binding site" evidence="8">
    <location>
        <position position="103"/>
    </location>
    <ligand>
        <name>Ca(2+)</name>
        <dbReference type="ChEBI" id="CHEBI:29108"/>
        <label>1</label>
    </ligand>
</feature>
<feature type="binding site" evidence="8">
    <location>
        <position position="236"/>
    </location>
    <ligand>
        <name>Ca(2+)</name>
        <dbReference type="ChEBI" id="CHEBI:29108"/>
        <label>1</label>
    </ligand>
</feature>
<dbReference type="InterPro" id="IPR017853">
    <property type="entry name" value="GH"/>
</dbReference>
<dbReference type="InterPro" id="IPR013776">
    <property type="entry name" value="A-amylase_thermo"/>
</dbReference>
<dbReference type="Pfam" id="PF00128">
    <property type="entry name" value="Alpha-amylase"/>
    <property type="match status" value="1"/>
</dbReference>
<dbReference type="EC" id="3.2.1.1" evidence="10"/>
<dbReference type="InterPro" id="IPR006047">
    <property type="entry name" value="GH13_cat_dom"/>
</dbReference>
<evidence type="ECO:0000256" key="1">
    <source>
        <dbReference type="ARBA" id="ARBA00001913"/>
    </source>
</evidence>
<feature type="binding site" evidence="8">
    <location>
        <position position="195"/>
    </location>
    <ligand>
        <name>Ca(2+)</name>
        <dbReference type="ChEBI" id="CHEBI:29108"/>
        <label>1</label>
    </ligand>
</feature>
<reference evidence="10" key="1">
    <citation type="submission" date="2022-06" db="EMBL/GenBank/DDBJ databases">
        <title>Isolation of gut microbiota from human fecal samples.</title>
        <authorList>
            <person name="Pamer E.G."/>
            <person name="Barat B."/>
            <person name="Waligurski E."/>
            <person name="Medina S."/>
            <person name="Paddock L."/>
            <person name="Mostad J."/>
        </authorList>
    </citation>
    <scope>NUCLEOTIDE SEQUENCE</scope>
    <source>
        <strain evidence="10">DFI.6.22</strain>
    </source>
</reference>
<comment type="cofactor">
    <cofactor evidence="1">
        <name>Ca(2+)</name>
        <dbReference type="ChEBI" id="CHEBI:29108"/>
    </cofactor>
</comment>
<protein>
    <submittedName>
        <fullName evidence="10">Alpha-amylase</fullName>
        <ecNumber evidence="10">3.2.1.1</ecNumber>
    </submittedName>
</protein>
<feature type="binding site" evidence="8">
    <location>
        <position position="201"/>
    </location>
    <ligand>
        <name>Ca(2+)</name>
        <dbReference type="ChEBI" id="CHEBI:29108"/>
        <label>1</label>
    </ligand>
</feature>
<dbReference type="SUPFAM" id="SSF51445">
    <property type="entry name" value="(Trans)glycosidases"/>
    <property type="match status" value="1"/>
</dbReference>
<keyword evidence="4 10" id="KW-0378">Hydrolase</keyword>
<feature type="active site" description="Nucleophile" evidence="7">
    <location>
        <position position="232"/>
    </location>
</feature>
<dbReference type="Gene3D" id="2.40.30.140">
    <property type="match status" value="1"/>
</dbReference>
<evidence type="ECO:0000256" key="5">
    <source>
        <dbReference type="ARBA" id="ARBA00023277"/>
    </source>
</evidence>
<dbReference type="SUPFAM" id="SSF51011">
    <property type="entry name" value="Glycosyl hydrolase domain"/>
    <property type="match status" value="1"/>
</dbReference>
<dbReference type="Gene3D" id="2.60.40.1180">
    <property type="entry name" value="Golgi alpha-mannosidase II"/>
    <property type="match status" value="1"/>
</dbReference>
<organism evidence="10 11">
    <name type="scientific">Alistipes onderdonkii</name>
    <dbReference type="NCBI Taxonomy" id="328813"/>
    <lineage>
        <taxon>Bacteria</taxon>
        <taxon>Pseudomonadati</taxon>
        <taxon>Bacteroidota</taxon>
        <taxon>Bacteroidia</taxon>
        <taxon>Bacteroidales</taxon>
        <taxon>Rikenellaceae</taxon>
        <taxon>Alistipes</taxon>
    </lineage>
</organism>
<proteinExistence type="inferred from homology"/>
<gene>
    <name evidence="10" type="ORF">NE651_11285</name>
</gene>
<feature type="binding site" evidence="8">
    <location>
        <position position="203"/>
    </location>
    <ligand>
        <name>Ca(2+)</name>
        <dbReference type="ChEBI" id="CHEBI:29108"/>
        <label>2</label>
    </ligand>
</feature>
<accession>A0AAJ1CFD5</accession>
<comment type="caution">
    <text evidence="10">The sequence shown here is derived from an EMBL/GenBank/DDBJ whole genome shotgun (WGS) entry which is preliminary data.</text>
</comment>
<dbReference type="AlphaFoldDB" id="A0AAJ1CFD5"/>
<dbReference type="CDD" id="cd11318">
    <property type="entry name" value="AmyAc_bac_fung_AmyA"/>
    <property type="match status" value="1"/>
</dbReference>
<evidence type="ECO:0000256" key="8">
    <source>
        <dbReference type="PIRSR" id="PIRSR001021-2"/>
    </source>
</evidence>
<evidence type="ECO:0000256" key="2">
    <source>
        <dbReference type="ARBA" id="ARBA00008061"/>
    </source>
</evidence>
<dbReference type="GO" id="GO:0005509">
    <property type="term" value="F:calcium ion binding"/>
    <property type="evidence" value="ECO:0007669"/>
    <property type="project" value="InterPro"/>
</dbReference>
<evidence type="ECO:0000256" key="3">
    <source>
        <dbReference type="ARBA" id="ARBA00022723"/>
    </source>
</evidence>
<dbReference type="GO" id="GO:0005975">
    <property type="term" value="P:carbohydrate metabolic process"/>
    <property type="evidence" value="ECO:0007669"/>
    <property type="project" value="InterPro"/>
</dbReference>
<dbReference type="RefSeq" id="WP_193759074.1">
    <property type="nucleotide sequence ID" value="NZ_BAAFKZ010000015.1"/>
</dbReference>
<sequence>MKNGVMMQYFEWNLPNDGKLWVHLKEDAKHLHDIGITSVWIPPAYKADEQQDEGYAVYDLYDLGEFDQKGTVRTKYGTRHELEEAVAALHENGISVYLDTVMNQKTGADYTEKFMACEVDPENREQVIGAPVEVEGWTGYSFPGRGDKYSPFKWHWYHFSGTDQVYETGKRAIYLIQGEGKKWSEGVDGENGNYDFLIFNDVDFDHPEVVEEMKRWGIWISQTLNADGMRLDALKHIKNAFIADFMHSVRASRGKEFYAVGEYWSGDFESLEAYLDAVDHQIDLFDAPLHFKLFTASQQGRDFDMRTLLDDTLVQKYPTLAVTFVDNHDSQRGSSLESQVKSWFKPLAYGLILLMKEGYPCVFYGDYYSMKGEGSPHRPVLDILLDARRSRAFGEQTDYFDHPNTVGFTRSGDERHPDSGLALLLSNGEDGEKVMSVGVAHANETWHEITGSYDDELTIGDDGKALFKVHGGKLAVWVRKKD</sequence>
<feature type="domain" description="Glycosyl hydrolase family 13 catalytic" evidence="9">
    <location>
        <begin position="4"/>
        <end position="389"/>
    </location>
</feature>
<dbReference type="Gene3D" id="3.20.20.80">
    <property type="entry name" value="Glycosidases"/>
    <property type="match status" value="1"/>
</dbReference>
<evidence type="ECO:0000313" key="10">
    <source>
        <dbReference type="EMBL" id="MCQ5083468.1"/>
    </source>
</evidence>
<dbReference type="GO" id="GO:0004556">
    <property type="term" value="F:alpha-amylase activity"/>
    <property type="evidence" value="ECO:0007669"/>
    <property type="project" value="UniProtKB-EC"/>
</dbReference>